<dbReference type="SUPFAM" id="SSF161098">
    <property type="entry name" value="MetI-like"/>
    <property type="match status" value="1"/>
</dbReference>
<accession>K1T8Q2</accession>
<evidence type="ECO:0000256" key="4">
    <source>
        <dbReference type="ARBA" id="ARBA00022692"/>
    </source>
</evidence>
<keyword evidence="2" id="KW-0813">Transport</keyword>
<feature type="transmembrane region" description="Helical" evidence="7">
    <location>
        <begin position="39"/>
        <end position="60"/>
    </location>
</feature>
<dbReference type="PANTHER" id="PTHR32243">
    <property type="entry name" value="MALTOSE TRANSPORT SYSTEM PERMEASE-RELATED"/>
    <property type="match status" value="1"/>
</dbReference>
<dbReference type="EMBL" id="AJWY01005470">
    <property type="protein sequence ID" value="EKC69527.1"/>
    <property type="molecule type" value="Genomic_DNA"/>
</dbReference>
<dbReference type="InterPro" id="IPR050901">
    <property type="entry name" value="BP-dep_ABC_trans_perm"/>
</dbReference>
<name>K1T8Q2_9ZZZZ</name>
<dbReference type="GO" id="GO:0005886">
    <property type="term" value="C:plasma membrane"/>
    <property type="evidence" value="ECO:0007669"/>
    <property type="project" value="UniProtKB-SubCell"/>
</dbReference>
<dbReference type="AlphaFoldDB" id="K1T8Q2"/>
<dbReference type="Gene3D" id="1.10.3720.10">
    <property type="entry name" value="MetI-like"/>
    <property type="match status" value="1"/>
</dbReference>
<dbReference type="InterPro" id="IPR035906">
    <property type="entry name" value="MetI-like_sf"/>
</dbReference>
<proteinExistence type="predicted"/>
<evidence type="ECO:0000256" key="1">
    <source>
        <dbReference type="ARBA" id="ARBA00004651"/>
    </source>
</evidence>
<evidence type="ECO:0000256" key="3">
    <source>
        <dbReference type="ARBA" id="ARBA00022475"/>
    </source>
</evidence>
<keyword evidence="6 7" id="KW-0472">Membrane</keyword>
<dbReference type="PANTHER" id="PTHR32243:SF24">
    <property type="entry name" value="DIACETYLCHITOBIOSE UPTAKE SYSTEM PERMEASE PROTEIN NGCG"/>
    <property type="match status" value="1"/>
</dbReference>
<keyword evidence="4 7" id="KW-0812">Transmembrane</keyword>
<keyword evidence="5 7" id="KW-1133">Transmembrane helix</keyword>
<organism evidence="8">
    <name type="scientific">human gut metagenome</name>
    <dbReference type="NCBI Taxonomy" id="408170"/>
    <lineage>
        <taxon>unclassified sequences</taxon>
        <taxon>metagenomes</taxon>
        <taxon>organismal metagenomes</taxon>
    </lineage>
</organism>
<reference evidence="8" key="1">
    <citation type="journal article" date="2013" name="Environ. Microbiol.">
        <title>Microbiota from the distal guts of lean and obese adolescents exhibit partial functional redundancy besides clear differences in community structure.</title>
        <authorList>
            <person name="Ferrer M."/>
            <person name="Ruiz A."/>
            <person name="Lanza F."/>
            <person name="Haange S.B."/>
            <person name="Oberbach A."/>
            <person name="Till H."/>
            <person name="Bargiela R."/>
            <person name="Campoy C."/>
            <person name="Segura M.T."/>
            <person name="Richter M."/>
            <person name="von Bergen M."/>
            <person name="Seifert J."/>
            <person name="Suarez A."/>
        </authorList>
    </citation>
    <scope>NUCLEOTIDE SEQUENCE</scope>
</reference>
<evidence type="ECO:0000256" key="6">
    <source>
        <dbReference type="ARBA" id="ARBA00023136"/>
    </source>
</evidence>
<evidence type="ECO:0000256" key="2">
    <source>
        <dbReference type="ARBA" id="ARBA00022448"/>
    </source>
</evidence>
<sequence length="75" mass="8338">MSVYIYNEFPFASTFIQDNALNTVSLMTSMFKGQYSMDYSGIIAASLMIMLPELVFYVILQKYIISGMTAGAVKG</sequence>
<gene>
    <name evidence="8" type="ORF">LEA_08243</name>
</gene>
<protein>
    <submittedName>
        <fullName evidence="8">Binding-protein-dependent transport system inner membrane component</fullName>
    </submittedName>
</protein>
<evidence type="ECO:0000256" key="7">
    <source>
        <dbReference type="SAM" id="Phobius"/>
    </source>
</evidence>
<evidence type="ECO:0000256" key="5">
    <source>
        <dbReference type="ARBA" id="ARBA00022989"/>
    </source>
</evidence>
<comment type="caution">
    <text evidence="8">The sequence shown here is derived from an EMBL/GenBank/DDBJ whole genome shotgun (WGS) entry which is preliminary data.</text>
</comment>
<evidence type="ECO:0000313" key="8">
    <source>
        <dbReference type="EMBL" id="EKC69527.1"/>
    </source>
</evidence>
<comment type="subcellular location">
    <subcellularLocation>
        <location evidence="1">Cell membrane</location>
        <topology evidence="1">Multi-pass membrane protein</topology>
    </subcellularLocation>
</comment>
<keyword evidence="3" id="KW-1003">Cell membrane</keyword>